<comment type="caution">
    <text evidence="2">The sequence shown here is derived from an EMBL/GenBank/DDBJ whole genome shotgun (WGS) entry which is preliminary data.</text>
</comment>
<organism evidence="2 3">
    <name type="scientific">Bursaphelenchus xylophilus</name>
    <name type="common">Pinewood nematode worm</name>
    <name type="synonym">Aphelenchoides xylophilus</name>
    <dbReference type="NCBI Taxonomy" id="6326"/>
    <lineage>
        <taxon>Eukaryota</taxon>
        <taxon>Metazoa</taxon>
        <taxon>Ecdysozoa</taxon>
        <taxon>Nematoda</taxon>
        <taxon>Chromadorea</taxon>
        <taxon>Rhabditida</taxon>
        <taxon>Tylenchina</taxon>
        <taxon>Tylenchomorpha</taxon>
        <taxon>Aphelenchoidea</taxon>
        <taxon>Aphelenchoididae</taxon>
        <taxon>Bursaphelenchus</taxon>
    </lineage>
</organism>
<dbReference type="Proteomes" id="UP000659654">
    <property type="component" value="Unassembled WGS sequence"/>
</dbReference>
<feature type="region of interest" description="Disordered" evidence="1">
    <location>
        <begin position="55"/>
        <end position="143"/>
    </location>
</feature>
<feature type="compositionally biased region" description="Basic and acidic residues" evidence="1">
    <location>
        <begin position="22"/>
        <end position="41"/>
    </location>
</feature>
<feature type="compositionally biased region" description="Acidic residues" evidence="1">
    <location>
        <begin position="104"/>
        <end position="118"/>
    </location>
</feature>
<keyword evidence="3" id="KW-1185">Reference proteome</keyword>
<feature type="region of interest" description="Disordered" evidence="1">
    <location>
        <begin position="1"/>
        <end position="41"/>
    </location>
</feature>
<sequence>MEINVTNLFQEPEPSPPIPTEAEAREESNEKEGAPEDDKIEEIIAKAMGIVEANAPEEIVEANEDEDDNILVHNDEDAENVEPTIVDQPKAESAPSESSSSGEESSEALGDSDEEEKEEENKEEGNKEDKKKDEETKETPGLE</sequence>
<protein>
    <submittedName>
        <fullName evidence="2">(pine wood nematode) hypothetical protein</fullName>
    </submittedName>
</protein>
<feature type="compositionally biased region" description="Low complexity" evidence="1">
    <location>
        <begin position="92"/>
        <end position="103"/>
    </location>
</feature>
<evidence type="ECO:0000313" key="2">
    <source>
        <dbReference type="EMBL" id="CAD5220435.1"/>
    </source>
</evidence>
<proteinExistence type="predicted"/>
<feature type="compositionally biased region" description="Basic and acidic residues" evidence="1">
    <location>
        <begin position="119"/>
        <end position="143"/>
    </location>
</feature>
<dbReference type="Proteomes" id="UP000582659">
    <property type="component" value="Unassembled WGS sequence"/>
</dbReference>
<dbReference type="EMBL" id="CAJFCV020000003">
    <property type="protein sequence ID" value="CAG9106586.1"/>
    <property type="molecule type" value="Genomic_DNA"/>
</dbReference>
<accession>A0A811KX81</accession>
<dbReference type="AlphaFoldDB" id="A0A811KX81"/>
<evidence type="ECO:0000313" key="3">
    <source>
        <dbReference type="Proteomes" id="UP000659654"/>
    </source>
</evidence>
<reference evidence="2" key="1">
    <citation type="submission" date="2020-09" db="EMBL/GenBank/DDBJ databases">
        <authorList>
            <person name="Kikuchi T."/>
        </authorList>
    </citation>
    <scope>NUCLEOTIDE SEQUENCE</scope>
    <source>
        <strain evidence="2">Ka4C1</strain>
    </source>
</reference>
<evidence type="ECO:0000256" key="1">
    <source>
        <dbReference type="SAM" id="MobiDB-lite"/>
    </source>
</evidence>
<name>A0A811KX81_BURXY</name>
<gene>
    <name evidence="2" type="ORF">BXYJ_LOCUS6177</name>
</gene>
<feature type="compositionally biased region" description="Acidic residues" evidence="1">
    <location>
        <begin position="58"/>
        <end position="69"/>
    </location>
</feature>
<dbReference type="EMBL" id="CAJFDI010000003">
    <property type="protein sequence ID" value="CAD5220435.1"/>
    <property type="molecule type" value="Genomic_DNA"/>
</dbReference>